<reference evidence="13" key="2">
    <citation type="submission" date="2019-10" db="EMBL/GenBank/DDBJ databases">
        <title>A de novo genome assembly of a pear dwarfing rootstock.</title>
        <authorList>
            <person name="Wang F."/>
            <person name="Wang J."/>
            <person name="Li S."/>
            <person name="Zhang Y."/>
            <person name="Fang M."/>
            <person name="Ma L."/>
            <person name="Zhao Y."/>
            <person name="Jiang S."/>
        </authorList>
    </citation>
    <scope>NUCLEOTIDE SEQUENCE [LARGE SCALE GENOMIC DNA]</scope>
</reference>
<feature type="domain" description="Myb-like" evidence="10">
    <location>
        <begin position="62"/>
        <end position="112"/>
    </location>
</feature>
<name>A0A5N5GFF1_9ROSA</name>
<dbReference type="InterPro" id="IPR015495">
    <property type="entry name" value="Myb_TF_plants"/>
</dbReference>
<dbReference type="GO" id="GO:0000976">
    <property type="term" value="F:transcription cis-regulatory region binding"/>
    <property type="evidence" value="ECO:0007669"/>
    <property type="project" value="UniProtKB-ARBA"/>
</dbReference>
<gene>
    <name evidence="12" type="ORF">D8674_036364</name>
</gene>
<dbReference type="CDD" id="cd00167">
    <property type="entry name" value="SANT"/>
    <property type="match status" value="2"/>
</dbReference>
<keyword evidence="3" id="KW-0677">Repeat</keyword>
<evidence type="ECO:0000256" key="5">
    <source>
        <dbReference type="ARBA" id="ARBA00023015"/>
    </source>
</evidence>
<evidence type="ECO:0000256" key="9">
    <source>
        <dbReference type="SAM" id="MobiDB-lite"/>
    </source>
</evidence>
<reference evidence="12 13" key="1">
    <citation type="submission" date="2019-09" db="EMBL/GenBank/DDBJ databases">
        <authorList>
            <person name="Ou C."/>
        </authorList>
    </citation>
    <scope>NUCLEOTIDE SEQUENCE [LARGE SCALE GENOMIC DNA]</scope>
    <source>
        <strain evidence="12">S2</strain>
        <tissue evidence="12">Leaf</tissue>
    </source>
</reference>
<dbReference type="InterPro" id="IPR001005">
    <property type="entry name" value="SANT/Myb"/>
</dbReference>
<dbReference type="GO" id="GO:0006355">
    <property type="term" value="P:regulation of DNA-templated transcription"/>
    <property type="evidence" value="ECO:0007669"/>
    <property type="project" value="UniProtKB-ARBA"/>
</dbReference>
<evidence type="ECO:0000256" key="3">
    <source>
        <dbReference type="ARBA" id="ARBA00022737"/>
    </source>
</evidence>
<keyword evidence="2" id="KW-0479">Metal-binding</keyword>
<reference evidence="12 13" key="3">
    <citation type="submission" date="2019-11" db="EMBL/GenBank/DDBJ databases">
        <title>A de novo genome assembly of a pear dwarfing rootstock.</title>
        <authorList>
            <person name="Wang F."/>
            <person name="Wang J."/>
            <person name="Li S."/>
            <person name="Zhang Y."/>
            <person name="Fang M."/>
            <person name="Ma L."/>
            <person name="Zhao Y."/>
            <person name="Jiang S."/>
        </authorList>
    </citation>
    <scope>NUCLEOTIDE SEQUENCE [LARGE SCALE GENOMIC DNA]</scope>
    <source>
        <strain evidence="12">S2</strain>
        <tissue evidence="12">Leaf</tissue>
    </source>
</reference>
<dbReference type="FunFam" id="1.10.10.60:FF:000394">
    <property type="entry name" value="MYB transcription factor"/>
    <property type="match status" value="1"/>
</dbReference>
<feature type="domain" description="HTH myb-type" evidence="11">
    <location>
        <begin position="62"/>
        <end position="116"/>
    </location>
</feature>
<dbReference type="Pfam" id="PF06155">
    <property type="entry name" value="GBBH-like_N"/>
    <property type="match status" value="1"/>
</dbReference>
<dbReference type="PANTHER" id="PTHR47994">
    <property type="entry name" value="F14D16.11-RELATED"/>
    <property type="match status" value="1"/>
</dbReference>
<dbReference type="InterPro" id="IPR038492">
    <property type="entry name" value="GBBH-like_N_sf"/>
</dbReference>
<dbReference type="EMBL" id="SMOL01000458">
    <property type="protein sequence ID" value="KAB2614048.1"/>
    <property type="molecule type" value="Genomic_DNA"/>
</dbReference>
<evidence type="ECO:0000313" key="12">
    <source>
        <dbReference type="EMBL" id="KAB2614048.1"/>
    </source>
</evidence>
<accession>A0A5N5GFF1</accession>
<evidence type="ECO:0000256" key="6">
    <source>
        <dbReference type="ARBA" id="ARBA00023125"/>
    </source>
</evidence>
<dbReference type="InterPro" id="IPR017930">
    <property type="entry name" value="Myb_dom"/>
</dbReference>
<comment type="caution">
    <text evidence="12">The sequence shown here is derived from an EMBL/GenBank/DDBJ whole genome shotgun (WGS) entry which is preliminary data.</text>
</comment>
<dbReference type="SMART" id="SM00717">
    <property type="entry name" value="SANT"/>
    <property type="match status" value="2"/>
</dbReference>
<dbReference type="InterPro" id="IPR010376">
    <property type="entry name" value="GBBH-like_N"/>
</dbReference>
<dbReference type="PROSITE" id="PS50090">
    <property type="entry name" value="MYB_LIKE"/>
    <property type="match status" value="2"/>
</dbReference>
<dbReference type="Gene3D" id="3.30.2020.30">
    <property type="match status" value="1"/>
</dbReference>
<feature type="compositionally biased region" description="Basic and acidic residues" evidence="9">
    <location>
        <begin position="130"/>
        <end position="142"/>
    </location>
</feature>
<dbReference type="Gene3D" id="1.10.10.60">
    <property type="entry name" value="Homeodomain-like"/>
    <property type="match status" value="2"/>
</dbReference>
<organism evidence="12 13">
    <name type="scientific">Pyrus ussuriensis x Pyrus communis</name>
    <dbReference type="NCBI Taxonomy" id="2448454"/>
    <lineage>
        <taxon>Eukaryota</taxon>
        <taxon>Viridiplantae</taxon>
        <taxon>Streptophyta</taxon>
        <taxon>Embryophyta</taxon>
        <taxon>Tracheophyta</taxon>
        <taxon>Spermatophyta</taxon>
        <taxon>Magnoliopsida</taxon>
        <taxon>eudicotyledons</taxon>
        <taxon>Gunneridae</taxon>
        <taxon>Pentapetalae</taxon>
        <taxon>rosids</taxon>
        <taxon>fabids</taxon>
        <taxon>Rosales</taxon>
        <taxon>Rosaceae</taxon>
        <taxon>Amygdaloideae</taxon>
        <taxon>Maleae</taxon>
        <taxon>Pyrus</taxon>
    </lineage>
</organism>
<evidence type="ECO:0000259" key="10">
    <source>
        <dbReference type="PROSITE" id="PS50090"/>
    </source>
</evidence>
<dbReference type="AlphaFoldDB" id="A0A5N5GFF1"/>
<dbReference type="OrthoDB" id="19707at2759"/>
<protein>
    <submittedName>
        <fullName evidence="12">Myb-related protein 315-like</fullName>
    </submittedName>
</protein>
<sequence length="406" mass="46061">MGRQPCCDKVGLKRGPWTIEEDHKLMNFILNNGIHCWRIVPKLAGLLRCGKSCRLRWINYLRPDLKRGGFTEAEENQMIQLHSCLGNRWSKIASHFPGRTDNEIKNHWNTRIKKRLKHLGVDPLTHKPIEEKENVEENKETITQHSNITSSSSSEGLEESRGTGLEAKLLEDCNGNKGFPESDEKSRNEVQLTTLDDANDILKNYEVFCGSLDLGTLMLNQGFPNTSSMSNSYSTSFSVEDSNNASISIGETMQENCLQQWVDTNPKKKSMSAIQTAIRRFHATANTPRLTRFSLQAPKCVEVEFGNGNVFNLSAEFLRIHSPAVDAKIRSIAGEKVISGRRHVGIMSAEPVGNYGVRIVFDDLHNTGIYSWDYLYHLGSNKFSLMRNYIKTLNKYGLRRDPPRRK</sequence>
<keyword evidence="6" id="KW-0238">DNA-binding</keyword>
<keyword evidence="8" id="KW-0539">Nucleus</keyword>
<evidence type="ECO:0000259" key="11">
    <source>
        <dbReference type="PROSITE" id="PS51294"/>
    </source>
</evidence>
<evidence type="ECO:0000256" key="2">
    <source>
        <dbReference type="ARBA" id="ARBA00022723"/>
    </source>
</evidence>
<proteinExistence type="predicted"/>
<dbReference type="FunFam" id="1.10.10.60:FF:000069">
    <property type="entry name" value="MYB transcription factor"/>
    <property type="match status" value="1"/>
</dbReference>
<keyword evidence="4" id="KW-0408">Iron</keyword>
<feature type="region of interest" description="Disordered" evidence="9">
    <location>
        <begin position="130"/>
        <end position="162"/>
    </location>
</feature>
<keyword evidence="5" id="KW-0805">Transcription regulation</keyword>
<evidence type="ECO:0000313" key="13">
    <source>
        <dbReference type="Proteomes" id="UP000327157"/>
    </source>
</evidence>
<dbReference type="Proteomes" id="UP000327157">
    <property type="component" value="Chromosome 9"/>
</dbReference>
<feature type="domain" description="Myb-like" evidence="10">
    <location>
        <begin position="9"/>
        <end position="61"/>
    </location>
</feature>
<dbReference type="Pfam" id="PF00249">
    <property type="entry name" value="Myb_DNA-binding"/>
    <property type="match status" value="2"/>
</dbReference>
<feature type="domain" description="HTH myb-type" evidence="11">
    <location>
        <begin position="9"/>
        <end position="61"/>
    </location>
</feature>
<keyword evidence="7" id="KW-0804">Transcription</keyword>
<dbReference type="GO" id="GO:0046872">
    <property type="term" value="F:metal ion binding"/>
    <property type="evidence" value="ECO:0007669"/>
    <property type="project" value="UniProtKB-KW"/>
</dbReference>
<comment type="subcellular location">
    <subcellularLocation>
        <location evidence="1">Nucleus</location>
    </subcellularLocation>
</comment>
<evidence type="ECO:0000256" key="1">
    <source>
        <dbReference type="ARBA" id="ARBA00004123"/>
    </source>
</evidence>
<keyword evidence="13" id="KW-1185">Reference proteome</keyword>
<dbReference type="GO" id="GO:0046394">
    <property type="term" value="P:carboxylic acid biosynthetic process"/>
    <property type="evidence" value="ECO:0007669"/>
    <property type="project" value="UniProtKB-ARBA"/>
</dbReference>
<dbReference type="PANTHER" id="PTHR47994:SF5">
    <property type="entry name" value="F14D16.11-RELATED"/>
    <property type="match status" value="1"/>
</dbReference>
<dbReference type="InterPro" id="IPR009057">
    <property type="entry name" value="Homeodomain-like_sf"/>
</dbReference>
<dbReference type="SUPFAM" id="SSF46689">
    <property type="entry name" value="Homeodomain-like"/>
    <property type="match status" value="1"/>
</dbReference>
<dbReference type="PROSITE" id="PS51294">
    <property type="entry name" value="HTH_MYB"/>
    <property type="match status" value="2"/>
</dbReference>
<evidence type="ECO:0000256" key="7">
    <source>
        <dbReference type="ARBA" id="ARBA00023163"/>
    </source>
</evidence>
<dbReference type="GO" id="GO:0005634">
    <property type="term" value="C:nucleus"/>
    <property type="evidence" value="ECO:0007669"/>
    <property type="project" value="UniProtKB-SubCell"/>
</dbReference>
<evidence type="ECO:0000256" key="8">
    <source>
        <dbReference type="ARBA" id="ARBA00023242"/>
    </source>
</evidence>
<evidence type="ECO:0000256" key="4">
    <source>
        <dbReference type="ARBA" id="ARBA00023004"/>
    </source>
</evidence>